<dbReference type="SUPFAM" id="SSF53098">
    <property type="entry name" value="Ribonuclease H-like"/>
    <property type="match status" value="1"/>
</dbReference>
<dbReference type="Pfam" id="PF05699">
    <property type="entry name" value="Dimer_Tnp_hAT"/>
    <property type="match status" value="1"/>
</dbReference>
<name>A0A368G591_ANCCA</name>
<dbReference type="InterPro" id="IPR012337">
    <property type="entry name" value="RNaseH-like_sf"/>
</dbReference>
<dbReference type="PANTHER" id="PTHR46169">
    <property type="entry name" value="DNA REPLICATION-RELATED ELEMENT FACTOR, ISOFORM A"/>
    <property type="match status" value="1"/>
</dbReference>
<dbReference type="InterPro" id="IPR008906">
    <property type="entry name" value="HATC_C_dom"/>
</dbReference>
<comment type="caution">
    <text evidence="2">The sequence shown here is derived from an EMBL/GenBank/DDBJ whole genome shotgun (WGS) entry which is preliminary data.</text>
</comment>
<reference evidence="2 3" key="1">
    <citation type="submission" date="2014-10" db="EMBL/GenBank/DDBJ databases">
        <title>Draft genome of the hookworm Ancylostoma caninum.</title>
        <authorList>
            <person name="Mitreva M."/>
        </authorList>
    </citation>
    <scope>NUCLEOTIDE SEQUENCE [LARGE SCALE GENOMIC DNA]</scope>
    <source>
        <strain evidence="2 3">Baltimore</strain>
    </source>
</reference>
<dbReference type="Proteomes" id="UP000252519">
    <property type="component" value="Unassembled WGS sequence"/>
</dbReference>
<dbReference type="EMBL" id="JOJR01000441">
    <property type="protein sequence ID" value="RCN37807.1"/>
    <property type="molecule type" value="Genomic_DNA"/>
</dbReference>
<dbReference type="InterPro" id="IPR052717">
    <property type="entry name" value="Vacuolar_transposase_reg"/>
</dbReference>
<sequence length="120" mass="14067">MMIEIQQYSLPLEKQRPDKDSCPFQWWKNHAGEFLLLYKEPPRYLYIPATSVDCERLFSLAGIVFSNKRRRRLSGKHARFLLMCKAHANEDVGRERKSWSASDIKRYSKSDIAVGEIDDS</sequence>
<dbReference type="PANTHER" id="PTHR46169:SF29">
    <property type="entry name" value="DNA REPLICATION-RELATED ELEMENT FACTOR, ISOFORM A"/>
    <property type="match status" value="1"/>
</dbReference>
<dbReference type="GO" id="GO:0005634">
    <property type="term" value="C:nucleus"/>
    <property type="evidence" value="ECO:0007669"/>
    <property type="project" value="TreeGrafter"/>
</dbReference>
<dbReference type="GO" id="GO:0006357">
    <property type="term" value="P:regulation of transcription by RNA polymerase II"/>
    <property type="evidence" value="ECO:0007669"/>
    <property type="project" value="TreeGrafter"/>
</dbReference>
<keyword evidence="3" id="KW-1185">Reference proteome</keyword>
<dbReference type="GO" id="GO:0046983">
    <property type="term" value="F:protein dimerization activity"/>
    <property type="evidence" value="ECO:0007669"/>
    <property type="project" value="InterPro"/>
</dbReference>
<feature type="domain" description="HAT C-terminal dimerisation" evidence="1">
    <location>
        <begin position="10"/>
        <end position="71"/>
    </location>
</feature>
<protein>
    <submittedName>
        <fullName evidence="2">Dimerization domain protein, hAT family</fullName>
    </submittedName>
</protein>
<gene>
    <name evidence="2" type="ORF">ANCCAN_16284</name>
</gene>
<evidence type="ECO:0000313" key="3">
    <source>
        <dbReference type="Proteomes" id="UP000252519"/>
    </source>
</evidence>
<dbReference type="OrthoDB" id="5869280at2759"/>
<dbReference type="AlphaFoldDB" id="A0A368G591"/>
<evidence type="ECO:0000259" key="1">
    <source>
        <dbReference type="Pfam" id="PF05699"/>
    </source>
</evidence>
<accession>A0A368G591</accession>
<evidence type="ECO:0000313" key="2">
    <source>
        <dbReference type="EMBL" id="RCN37807.1"/>
    </source>
</evidence>
<organism evidence="2 3">
    <name type="scientific">Ancylostoma caninum</name>
    <name type="common">Dog hookworm</name>
    <dbReference type="NCBI Taxonomy" id="29170"/>
    <lineage>
        <taxon>Eukaryota</taxon>
        <taxon>Metazoa</taxon>
        <taxon>Ecdysozoa</taxon>
        <taxon>Nematoda</taxon>
        <taxon>Chromadorea</taxon>
        <taxon>Rhabditida</taxon>
        <taxon>Rhabditina</taxon>
        <taxon>Rhabditomorpha</taxon>
        <taxon>Strongyloidea</taxon>
        <taxon>Ancylostomatidae</taxon>
        <taxon>Ancylostomatinae</taxon>
        <taxon>Ancylostoma</taxon>
    </lineage>
</organism>
<proteinExistence type="predicted"/>